<sequence>MPFDPTIAEIRFGMGLSPDIAPPASADDMMARLTGPDAAAVIAPIPTYTDVYPSSMDFRNASRALNAARGTDGEEAATELQSKLREDGRAAVALFLQAELARSVHTNDGFRERLTRFWADHFTVRATSGIRRHLVSPYIQEAIRPHVAGSFADMLVAVVGSPMMILFLDQHQSMGPNSRTAQQRDRGLNENLARELLELHTLGVGGGYTQTDVRELAELLTGVTANAQRGGYFRAQQAEPGAETVLGVSYGGGDASLDHVTAALRDLAVHPDTARHLAHKLAVHFVSPEPDDAVVQAMAAAYLDADGDLSAMYDVLLQDEGSWSPEALKVKQPFDFIASSMRALAVPLDTILNATLQDVRRVAQRPLSVMGQTWQSPVGPDGWSEDAENWITPQGMAGRITWSMKIPRDVLDDLPDPRDFVFHALGPTPPEPVLFAANAAETVSDGIGIVLASAAFQRR</sequence>
<dbReference type="Proteomes" id="UP001200557">
    <property type="component" value="Unassembled WGS sequence"/>
</dbReference>
<gene>
    <name evidence="1" type="ORF">L0664_15255</name>
</gene>
<organism evidence="1 2">
    <name type="scientific">Octadecabacter dasysiphoniae</name>
    <dbReference type="NCBI Taxonomy" id="2909341"/>
    <lineage>
        <taxon>Bacteria</taxon>
        <taxon>Pseudomonadati</taxon>
        <taxon>Pseudomonadota</taxon>
        <taxon>Alphaproteobacteria</taxon>
        <taxon>Rhodobacterales</taxon>
        <taxon>Roseobacteraceae</taxon>
        <taxon>Octadecabacter</taxon>
    </lineage>
</organism>
<dbReference type="Pfam" id="PF08811">
    <property type="entry name" value="DUF1800"/>
    <property type="match status" value="1"/>
</dbReference>
<dbReference type="InterPro" id="IPR014917">
    <property type="entry name" value="DUF1800"/>
</dbReference>
<name>A0ABS9D1Z4_9RHOB</name>
<dbReference type="RefSeq" id="WP_235226758.1">
    <property type="nucleotide sequence ID" value="NZ_JAKGAQ010000004.1"/>
</dbReference>
<protein>
    <submittedName>
        <fullName evidence="1">DUF1800 domain-containing protein</fullName>
    </submittedName>
</protein>
<evidence type="ECO:0000313" key="1">
    <source>
        <dbReference type="EMBL" id="MCF2872431.1"/>
    </source>
</evidence>
<comment type="caution">
    <text evidence="1">The sequence shown here is derived from an EMBL/GenBank/DDBJ whole genome shotgun (WGS) entry which is preliminary data.</text>
</comment>
<accession>A0ABS9D1Z4</accession>
<proteinExistence type="predicted"/>
<reference evidence="1 2" key="1">
    <citation type="submission" date="2022-01" db="EMBL/GenBank/DDBJ databases">
        <title>Octadecabacter sp. nov., isolated from a marine alga.</title>
        <authorList>
            <person name="Jin M.S."/>
            <person name="Kim H.M."/>
            <person name="Han D.M."/>
            <person name="Jung J.J."/>
            <person name="Jeon C.O."/>
        </authorList>
    </citation>
    <scope>NUCLEOTIDE SEQUENCE [LARGE SCALE GENOMIC DNA]</scope>
    <source>
        <strain evidence="1 2">G9-8</strain>
    </source>
</reference>
<dbReference type="EMBL" id="JAKGAQ010000004">
    <property type="protein sequence ID" value="MCF2872431.1"/>
    <property type="molecule type" value="Genomic_DNA"/>
</dbReference>
<keyword evidence="2" id="KW-1185">Reference proteome</keyword>
<evidence type="ECO:0000313" key="2">
    <source>
        <dbReference type="Proteomes" id="UP001200557"/>
    </source>
</evidence>